<dbReference type="NCBIfam" id="TIGR01620">
    <property type="entry name" value="hyp_HI0043"/>
    <property type="match status" value="1"/>
</dbReference>
<proteinExistence type="inferred from homology"/>
<feature type="transmembrane region" description="Helical" evidence="8">
    <location>
        <begin position="60"/>
        <end position="77"/>
    </location>
</feature>
<evidence type="ECO:0000256" key="3">
    <source>
        <dbReference type="ARBA" id="ARBA00022475"/>
    </source>
</evidence>
<keyword evidence="10" id="KW-1185">Reference proteome</keyword>
<evidence type="ECO:0000256" key="4">
    <source>
        <dbReference type="ARBA" id="ARBA00022519"/>
    </source>
</evidence>
<dbReference type="AlphaFoldDB" id="A0A379AR39"/>
<feature type="transmembrane region" description="Helical" evidence="8">
    <location>
        <begin position="223"/>
        <end position="245"/>
    </location>
</feature>
<dbReference type="EMBL" id="UGSP01000001">
    <property type="protein sequence ID" value="SUB23845.1"/>
    <property type="molecule type" value="Genomic_DNA"/>
</dbReference>
<keyword evidence="5 8" id="KW-0812">Transmembrane</keyword>
<evidence type="ECO:0000256" key="2">
    <source>
        <dbReference type="ARBA" id="ARBA00008255"/>
    </source>
</evidence>
<protein>
    <recommendedName>
        <fullName evidence="8">UPF0283 membrane protein NCTC11297_00860</fullName>
    </recommendedName>
</protein>
<dbReference type="PANTHER" id="PTHR39342">
    <property type="entry name" value="UPF0283 MEMBRANE PROTEIN YCJF"/>
    <property type="match status" value="1"/>
</dbReference>
<sequence>MKKQIFHTALEDQEQQAFAPKQTFSQENLIIEAEVEEELGDLAPQFEQAVQPKPRWWKKWLAGSALFFGGAVIAQSVQWLIDSWQNHQWIYFSFAVASCSLVALGISAIISEWRKLVKLKKRMILQEQSQTLLNRQSVRQQTVRQQSAVDFQQDFSPQESEKVQQLCQDIVKAMDISPQSPELIQWQKQANEGHSASETAYLFSQTVLKPIDKQAQKLISKNAIEAAAIVAVSPLAVVDVFFIAWRNIRLINQLAKLYRIELGYFSRLRLLRMVLLNMAFAGATEVIQDIGMDWLSQDVTAKFSARIAQGVGVGLLTARLGIKAMEFCRPLAFKQEERPRLKHIQKEVLSNLKSLLLPSKKAD</sequence>
<gene>
    <name evidence="9" type="primary">ycjF</name>
    <name evidence="9" type="ORF">NCTC11297_00860</name>
</gene>
<dbReference type="InterPro" id="IPR021147">
    <property type="entry name" value="DUF697"/>
</dbReference>
<dbReference type="RefSeq" id="WP_115249138.1">
    <property type="nucleotide sequence ID" value="NZ_UGSP01000001.1"/>
</dbReference>
<comment type="subcellular location">
    <subcellularLocation>
        <location evidence="1">Cell inner membrane</location>
        <topology evidence="1">Multi-pass membrane protein</topology>
    </subcellularLocation>
    <subcellularLocation>
        <location evidence="8">Cell membrane</location>
        <topology evidence="8">Multi-pass membrane protein</topology>
    </subcellularLocation>
</comment>
<keyword evidence="6 8" id="KW-1133">Transmembrane helix</keyword>
<dbReference type="Pfam" id="PF05128">
    <property type="entry name" value="DUF697"/>
    <property type="match status" value="1"/>
</dbReference>
<organism evidence="9 10">
    <name type="scientific">Avibacterium avium</name>
    <name type="common">Pasteurella avium</name>
    <dbReference type="NCBI Taxonomy" id="751"/>
    <lineage>
        <taxon>Bacteria</taxon>
        <taxon>Pseudomonadati</taxon>
        <taxon>Pseudomonadota</taxon>
        <taxon>Gammaproteobacteria</taxon>
        <taxon>Pasteurellales</taxon>
        <taxon>Pasteurellaceae</taxon>
        <taxon>Avibacterium</taxon>
    </lineage>
</organism>
<keyword evidence="3 8" id="KW-1003">Cell membrane</keyword>
<evidence type="ECO:0000313" key="10">
    <source>
        <dbReference type="Proteomes" id="UP000255098"/>
    </source>
</evidence>
<evidence type="ECO:0000256" key="5">
    <source>
        <dbReference type="ARBA" id="ARBA00022692"/>
    </source>
</evidence>
<evidence type="ECO:0000256" key="8">
    <source>
        <dbReference type="HAMAP-Rule" id="MF_01085"/>
    </source>
</evidence>
<evidence type="ECO:0000313" key="9">
    <source>
        <dbReference type="EMBL" id="SUB23845.1"/>
    </source>
</evidence>
<evidence type="ECO:0000256" key="6">
    <source>
        <dbReference type="ARBA" id="ARBA00022989"/>
    </source>
</evidence>
<dbReference type="Proteomes" id="UP000255098">
    <property type="component" value="Unassembled WGS sequence"/>
</dbReference>
<dbReference type="HAMAP" id="MF_01085">
    <property type="entry name" value="UPF0283"/>
    <property type="match status" value="1"/>
</dbReference>
<dbReference type="InterPro" id="IPR006507">
    <property type="entry name" value="UPF0283"/>
</dbReference>
<comment type="similarity">
    <text evidence="2 8">Belongs to the UPF0283 family.</text>
</comment>
<accession>A0A379AR39</accession>
<dbReference type="GO" id="GO:0005886">
    <property type="term" value="C:plasma membrane"/>
    <property type="evidence" value="ECO:0007669"/>
    <property type="project" value="UniProtKB-SubCell"/>
</dbReference>
<reference evidence="9 10" key="1">
    <citation type="submission" date="2018-06" db="EMBL/GenBank/DDBJ databases">
        <authorList>
            <consortium name="Pathogen Informatics"/>
            <person name="Doyle S."/>
        </authorList>
    </citation>
    <scope>NUCLEOTIDE SEQUENCE [LARGE SCALE GENOMIC DNA]</scope>
    <source>
        <strain evidence="10">NCTC 11297</strain>
    </source>
</reference>
<evidence type="ECO:0000256" key="7">
    <source>
        <dbReference type="ARBA" id="ARBA00023136"/>
    </source>
</evidence>
<feature type="transmembrane region" description="Helical" evidence="8">
    <location>
        <begin position="89"/>
        <end position="113"/>
    </location>
</feature>
<dbReference type="GeneID" id="300133077"/>
<keyword evidence="7 8" id="KW-0472">Membrane</keyword>
<name>A0A379AR39_AVIAV</name>
<keyword evidence="4" id="KW-0997">Cell inner membrane</keyword>
<evidence type="ECO:0000256" key="1">
    <source>
        <dbReference type="ARBA" id="ARBA00004429"/>
    </source>
</evidence>
<dbReference type="PANTHER" id="PTHR39342:SF1">
    <property type="entry name" value="UPF0283 MEMBRANE PROTEIN YCJF"/>
    <property type="match status" value="1"/>
</dbReference>